<organism evidence="2 3">
    <name type="scientific">Diaporthe vaccinii</name>
    <dbReference type="NCBI Taxonomy" id="105482"/>
    <lineage>
        <taxon>Eukaryota</taxon>
        <taxon>Fungi</taxon>
        <taxon>Dikarya</taxon>
        <taxon>Ascomycota</taxon>
        <taxon>Pezizomycotina</taxon>
        <taxon>Sordariomycetes</taxon>
        <taxon>Sordariomycetidae</taxon>
        <taxon>Diaporthales</taxon>
        <taxon>Diaporthaceae</taxon>
        <taxon>Diaporthe</taxon>
        <taxon>Diaporthe eres species complex</taxon>
    </lineage>
</organism>
<accession>A0ABR4ECL0</accession>
<comment type="caution">
    <text evidence="2">The sequence shown here is derived from an EMBL/GenBank/DDBJ whole genome shotgun (WGS) entry which is preliminary data.</text>
</comment>
<name>A0ABR4ECL0_9PEZI</name>
<feature type="region of interest" description="Disordered" evidence="1">
    <location>
        <begin position="1"/>
        <end position="105"/>
    </location>
</feature>
<evidence type="ECO:0000256" key="1">
    <source>
        <dbReference type="SAM" id="MobiDB-lite"/>
    </source>
</evidence>
<dbReference type="EMBL" id="JBAWTH010000069">
    <property type="protein sequence ID" value="KAL2280134.1"/>
    <property type="molecule type" value="Genomic_DNA"/>
</dbReference>
<feature type="compositionally biased region" description="Low complexity" evidence="1">
    <location>
        <begin position="43"/>
        <end position="57"/>
    </location>
</feature>
<sequence>MCFGKSGHVESEKLAARPAKQQPRYNYGTAPNSGANYNRRRVNNNAEAAANGLQAGAELYSYGGHHQHHGHSGTHHHQLDGGHSAGNDGAGGNATGGGDSSGGGC</sequence>
<feature type="compositionally biased region" description="Basic residues" evidence="1">
    <location>
        <begin position="65"/>
        <end position="76"/>
    </location>
</feature>
<keyword evidence="3" id="KW-1185">Reference proteome</keyword>
<dbReference type="Proteomes" id="UP001600888">
    <property type="component" value="Unassembled WGS sequence"/>
</dbReference>
<evidence type="ECO:0000313" key="3">
    <source>
        <dbReference type="Proteomes" id="UP001600888"/>
    </source>
</evidence>
<evidence type="ECO:0000313" key="2">
    <source>
        <dbReference type="EMBL" id="KAL2280134.1"/>
    </source>
</evidence>
<feature type="compositionally biased region" description="Gly residues" evidence="1">
    <location>
        <begin position="88"/>
        <end position="105"/>
    </location>
</feature>
<reference evidence="2 3" key="1">
    <citation type="submission" date="2024-03" db="EMBL/GenBank/DDBJ databases">
        <title>A high-quality draft genome sequence of Diaporthe vaccinii, a causative agent of upright dieback and viscid rot disease in cranberry plants.</title>
        <authorList>
            <person name="Sarrasin M."/>
            <person name="Lang B.F."/>
            <person name="Burger G."/>
        </authorList>
    </citation>
    <scope>NUCLEOTIDE SEQUENCE [LARGE SCALE GENOMIC DNA]</scope>
    <source>
        <strain evidence="2 3">IS7</strain>
    </source>
</reference>
<protein>
    <submittedName>
        <fullName evidence="2">Uncharacterized protein</fullName>
    </submittedName>
</protein>
<proteinExistence type="predicted"/>
<gene>
    <name evidence="2" type="ORF">FJTKL_12747</name>
</gene>